<comment type="caution">
    <text evidence="9">The sequence shown here is derived from an EMBL/GenBank/DDBJ whole genome shotgun (WGS) entry which is preliminary data.</text>
</comment>
<dbReference type="InterPro" id="IPR051311">
    <property type="entry name" value="DedA_domain"/>
</dbReference>
<comment type="similarity">
    <text evidence="2">Belongs to the DedA family.</text>
</comment>
<dbReference type="EMBL" id="JAJOMB010000016">
    <property type="protein sequence ID" value="MCD5314334.1"/>
    <property type="molecule type" value="Genomic_DNA"/>
</dbReference>
<evidence type="ECO:0000313" key="9">
    <source>
        <dbReference type="EMBL" id="MCD5314334.1"/>
    </source>
</evidence>
<protein>
    <submittedName>
        <fullName evidence="9">DedA family protein</fullName>
    </submittedName>
</protein>
<keyword evidence="10" id="KW-1185">Reference proteome</keyword>
<feature type="domain" description="VTT" evidence="8">
    <location>
        <begin position="39"/>
        <end position="163"/>
    </location>
</feature>
<feature type="transmembrane region" description="Helical" evidence="7">
    <location>
        <begin position="43"/>
        <end position="67"/>
    </location>
</feature>
<dbReference type="PANTHER" id="PTHR42709:SF6">
    <property type="entry name" value="UNDECAPRENYL PHOSPHATE TRANSPORTER A"/>
    <property type="match status" value="1"/>
</dbReference>
<evidence type="ECO:0000259" key="8">
    <source>
        <dbReference type="Pfam" id="PF09335"/>
    </source>
</evidence>
<name>A0A9X1SW42_9ACTN</name>
<evidence type="ECO:0000256" key="2">
    <source>
        <dbReference type="ARBA" id="ARBA00010792"/>
    </source>
</evidence>
<feature type="transmembrane region" description="Helical" evidence="7">
    <location>
        <begin position="143"/>
        <end position="169"/>
    </location>
</feature>
<evidence type="ECO:0000256" key="1">
    <source>
        <dbReference type="ARBA" id="ARBA00004651"/>
    </source>
</evidence>
<dbReference type="AlphaFoldDB" id="A0A9X1SW42"/>
<organism evidence="9 10">
    <name type="scientific">Kineosporia babensis</name>
    <dbReference type="NCBI Taxonomy" id="499548"/>
    <lineage>
        <taxon>Bacteria</taxon>
        <taxon>Bacillati</taxon>
        <taxon>Actinomycetota</taxon>
        <taxon>Actinomycetes</taxon>
        <taxon>Kineosporiales</taxon>
        <taxon>Kineosporiaceae</taxon>
        <taxon>Kineosporia</taxon>
    </lineage>
</organism>
<evidence type="ECO:0000313" key="10">
    <source>
        <dbReference type="Proteomes" id="UP001138997"/>
    </source>
</evidence>
<reference evidence="9" key="1">
    <citation type="submission" date="2021-11" db="EMBL/GenBank/DDBJ databases">
        <title>Streptomyces corallinus and Kineosporia corallina sp. nov., two new coral-derived marine actinobacteria.</title>
        <authorList>
            <person name="Buangrab K."/>
            <person name="Sutthacheep M."/>
            <person name="Yeemin T."/>
            <person name="Harunari E."/>
            <person name="Igarashi Y."/>
            <person name="Sripreechasak P."/>
            <person name="Kanchanasin P."/>
            <person name="Tanasupawat S."/>
            <person name="Phongsopitanun W."/>
        </authorList>
    </citation>
    <scope>NUCLEOTIDE SEQUENCE</scope>
    <source>
        <strain evidence="9">JCM 31032</strain>
    </source>
</reference>
<dbReference type="InterPro" id="IPR032816">
    <property type="entry name" value="VTT_dom"/>
</dbReference>
<evidence type="ECO:0000256" key="3">
    <source>
        <dbReference type="ARBA" id="ARBA00022475"/>
    </source>
</evidence>
<keyword evidence="5 7" id="KW-1133">Transmembrane helix</keyword>
<keyword evidence="3" id="KW-1003">Cell membrane</keyword>
<gene>
    <name evidence="9" type="ORF">LR394_25850</name>
</gene>
<sequence>MTSLTDIVLALSAVPAPVAVAAAGAFAIAESGLGIGMFVPGETMVLLLGAVLADSPFLILLFIVVALGSSAGDHIGYLLGRHYGERLRQTRLVARIGAEQFDRAGAALNRWGAWAVFLTRLVPVVRTLTPALAGVSGVGYSRFLVASLAGATLWSGVYTLAGALAGTSLTHLESLFGRTGSVLGLGLVAIAAGALLWRRRTTPS</sequence>
<proteinExistence type="inferred from homology"/>
<comment type="subcellular location">
    <subcellularLocation>
        <location evidence="1">Cell membrane</location>
        <topology evidence="1">Multi-pass membrane protein</topology>
    </subcellularLocation>
</comment>
<feature type="transmembrane region" description="Helical" evidence="7">
    <location>
        <begin position="175"/>
        <end position="197"/>
    </location>
</feature>
<accession>A0A9X1SW42</accession>
<evidence type="ECO:0000256" key="7">
    <source>
        <dbReference type="SAM" id="Phobius"/>
    </source>
</evidence>
<dbReference type="Pfam" id="PF09335">
    <property type="entry name" value="VTT_dom"/>
    <property type="match status" value="1"/>
</dbReference>
<evidence type="ECO:0000256" key="6">
    <source>
        <dbReference type="ARBA" id="ARBA00023136"/>
    </source>
</evidence>
<keyword evidence="6 7" id="KW-0472">Membrane</keyword>
<keyword evidence="4 7" id="KW-0812">Transmembrane</keyword>
<evidence type="ECO:0000256" key="5">
    <source>
        <dbReference type="ARBA" id="ARBA00022989"/>
    </source>
</evidence>
<dbReference type="Proteomes" id="UP001138997">
    <property type="component" value="Unassembled WGS sequence"/>
</dbReference>
<dbReference type="RefSeq" id="WP_231446766.1">
    <property type="nucleotide sequence ID" value="NZ_JAJOMB010000016.1"/>
</dbReference>
<dbReference type="PANTHER" id="PTHR42709">
    <property type="entry name" value="ALKALINE PHOSPHATASE LIKE PROTEIN"/>
    <property type="match status" value="1"/>
</dbReference>
<dbReference type="GO" id="GO:0005886">
    <property type="term" value="C:plasma membrane"/>
    <property type="evidence" value="ECO:0007669"/>
    <property type="project" value="UniProtKB-SubCell"/>
</dbReference>
<evidence type="ECO:0000256" key="4">
    <source>
        <dbReference type="ARBA" id="ARBA00022692"/>
    </source>
</evidence>